<keyword evidence="3" id="KW-0732">Signal</keyword>
<dbReference type="PANTHER" id="PTHR46847:SF1">
    <property type="entry name" value="D-ALLOSE-BINDING PERIPLASMIC PROTEIN-RELATED"/>
    <property type="match status" value="1"/>
</dbReference>
<evidence type="ECO:0000256" key="3">
    <source>
        <dbReference type="ARBA" id="ARBA00022729"/>
    </source>
</evidence>
<comment type="subcellular location">
    <subcellularLocation>
        <location evidence="1">Cell envelope</location>
    </subcellularLocation>
</comment>
<dbReference type="SUPFAM" id="SSF53822">
    <property type="entry name" value="Periplasmic binding protein-like I"/>
    <property type="match status" value="1"/>
</dbReference>
<name>A0A4U8QCM3_9FIRM</name>
<dbReference type="AlphaFoldDB" id="A0A4U8QCM3"/>
<dbReference type="EMBL" id="QGQD01000006">
    <property type="protein sequence ID" value="TLD02817.1"/>
    <property type="molecule type" value="Genomic_DNA"/>
</dbReference>
<dbReference type="InterPro" id="IPR028082">
    <property type="entry name" value="Peripla_BP_I"/>
</dbReference>
<sequence>MKKKYYFPVFILGAILFFSLYILSRETNVKEIPVKNISVITRGKLSESWENFKQGAEQAGTDLNANIRMISLGNEEANKLEEQIELLEREVNSDADAIVIAPVDHEHMAESLAKMKRNIPVVLVESNVDSKLPYEVIACDNKKMGTALAEEVMRHGNFRKKVLLINGDISCSSVLDREAAFRDTMKISYNEILEWEQADYSSETILNYLQTNNVDVIVAFDTEILENAAKALKEYEDQYPPQLTELYGVGSSSKVIRYLENDNIVSIVVQDDYSMGYLGVRDAINAINGREEKERTEIAFKIVDHEHMYSEENQRLLFPFVR</sequence>
<dbReference type="Gene3D" id="3.40.50.2300">
    <property type="match status" value="2"/>
</dbReference>
<feature type="domain" description="Periplasmic binding protein" evidence="5">
    <location>
        <begin position="46"/>
        <end position="291"/>
    </location>
</feature>
<organism evidence="6 7">
    <name type="scientific">Robinsoniella peoriensis</name>
    <dbReference type="NCBI Taxonomy" id="180332"/>
    <lineage>
        <taxon>Bacteria</taxon>
        <taxon>Bacillati</taxon>
        <taxon>Bacillota</taxon>
        <taxon>Clostridia</taxon>
        <taxon>Lachnospirales</taxon>
        <taxon>Lachnospiraceae</taxon>
        <taxon>Robinsoniella</taxon>
    </lineage>
</organism>
<proteinExistence type="inferred from homology"/>
<dbReference type="Proteomes" id="UP000306509">
    <property type="component" value="Unassembled WGS sequence"/>
</dbReference>
<dbReference type="PANTHER" id="PTHR46847">
    <property type="entry name" value="D-ALLOSE-BINDING PERIPLASMIC PROTEIN-RELATED"/>
    <property type="match status" value="1"/>
</dbReference>
<evidence type="ECO:0000259" key="5">
    <source>
        <dbReference type="Pfam" id="PF13407"/>
    </source>
</evidence>
<dbReference type="Pfam" id="PF13407">
    <property type="entry name" value="Peripla_BP_4"/>
    <property type="match status" value="1"/>
</dbReference>
<evidence type="ECO:0000256" key="2">
    <source>
        <dbReference type="ARBA" id="ARBA00007639"/>
    </source>
</evidence>
<keyword evidence="4" id="KW-0175">Coiled coil</keyword>
<evidence type="ECO:0000313" key="6">
    <source>
        <dbReference type="EMBL" id="TLD02817.1"/>
    </source>
</evidence>
<dbReference type="RefSeq" id="WP_161597259.1">
    <property type="nucleotide sequence ID" value="NZ_JBHTNY010000002.1"/>
</dbReference>
<evidence type="ECO:0000313" key="7">
    <source>
        <dbReference type="Proteomes" id="UP000306509"/>
    </source>
</evidence>
<dbReference type="STRING" id="180332.GCA_000797495_05550"/>
<keyword evidence="7" id="KW-1185">Reference proteome</keyword>
<dbReference type="InterPro" id="IPR025997">
    <property type="entry name" value="SBP_2_dom"/>
</dbReference>
<comment type="similarity">
    <text evidence="2">Belongs to the bacterial solute-binding protein 2 family.</text>
</comment>
<dbReference type="GO" id="GO:0030313">
    <property type="term" value="C:cell envelope"/>
    <property type="evidence" value="ECO:0007669"/>
    <property type="project" value="UniProtKB-SubCell"/>
</dbReference>
<feature type="coiled-coil region" evidence="4">
    <location>
        <begin position="70"/>
        <end position="97"/>
    </location>
</feature>
<evidence type="ECO:0000256" key="4">
    <source>
        <dbReference type="SAM" id="Coils"/>
    </source>
</evidence>
<protein>
    <submittedName>
        <fullName evidence="6">TMAO reductase system periplasmic protein TorT</fullName>
    </submittedName>
</protein>
<gene>
    <name evidence="6" type="ORF">DSM106044_00316</name>
</gene>
<accession>A0A4U8QCM3</accession>
<evidence type="ECO:0000256" key="1">
    <source>
        <dbReference type="ARBA" id="ARBA00004196"/>
    </source>
</evidence>
<comment type="caution">
    <text evidence="6">The sequence shown here is derived from an EMBL/GenBank/DDBJ whole genome shotgun (WGS) entry which is preliminary data.</text>
</comment>
<dbReference type="GO" id="GO:0030246">
    <property type="term" value="F:carbohydrate binding"/>
    <property type="evidence" value="ECO:0007669"/>
    <property type="project" value="UniProtKB-ARBA"/>
</dbReference>
<reference evidence="6 7" key="1">
    <citation type="journal article" date="2019" name="Anaerobe">
        <title>Detection of Robinsoniella peoriensis in multiple bone samples of a trauma patient.</title>
        <authorList>
            <person name="Schrottner P."/>
            <person name="Hartwich K."/>
            <person name="Bunk B."/>
            <person name="Schober I."/>
            <person name="Helbig S."/>
            <person name="Rudolph W.W."/>
            <person name="Gunzer F."/>
        </authorList>
    </citation>
    <scope>NUCLEOTIDE SEQUENCE [LARGE SCALE GENOMIC DNA]</scope>
    <source>
        <strain evidence="6 7">DSM 106044</strain>
    </source>
</reference>